<evidence type="ECO:0000313" key="2">
    <source>
        <dbReference type="Proteomes" id="UP000053780"/>
    </source>
</evidence>
<sequence length="96" mass="11134">MHTKLNYLNFYNISIYEGKETLKEKSYNNEKTKAIEADTGRPASKPSTKRVTKVNTSHVILKALLRELFSNQDEVPREMLTGVIKRFERMPRFGGK</sequence>
<dbReference type="HOGENOM" id="CLU_2360260_0_0_1"/>
<dbReference type="VEuPathDB" id="MicrosporidiaDB:NAPIS_ORF01410"/>
<accession>T0L9B1</accession>
<reference evidence="1 2" key="1">
    <citation type="journal article" date="2013" name="BMC Genomics">
        <title>Genome sequencing and comparative genomics of honey bee microsporidia, Nosema apis reveal novel insights into host-parasite interactions.</title>
        <authorList>
            <person name="Chen Yp."/>
            <person name="Pettis J.S."/>
            <person name="Zhao Y."/>
            <person name="Liu X."/>
            <person name="Tallon L.J."/>
            <person name="Sadzewicz L.D."/>
            <person name="Li R."/>
            <person name="Zheng H."/>
            <person name="Huang S."/>
            <person name="Zhang X."/>
            <person name="Hamilton M.C."/>
            <person name="Pernal S.F."/>
            <person name="Melathopoulos A.P."/>
            <person name="Yan X."/>
            <person name="Evans J.D."/>
        </authorList>
    </citation>
    <scope>NUCLEOTIDE SEQUENCE [LARGE SCALE GENOMIC DNA]</scope>
    <source>
        <strain evidence="1 2">BRL 01</strain>
    </source>
</reference>
<name>T0L9B1_9MICR</name>
<dbReference type="EMBL" id="KE647186">
    <property type="protein sequence ID" value="EQB61018.1"/>
    <property type="molecule type" value="Genomic_DNA"/>
</dbReference>
<dbReference type="Proteomes" id="UP000053780">
    <property type="component" value="Unassembled WGS sequence"/>
</dbReference>
<gene>
    <name evidence="1" type="ORF">NAPIS_ORF01410</name>
</gene>
<keyword evidence="2" id="KW-1185">Reference proteome</keyword>
<dbReference type="AlphaFoldDB" id="T0L9B1"/>
<protein>
    <submittedName>
        <fullName evidence="1">Uncharacterized protein</fullName>
    </submittedName>
</protein>
<organism evidence="1 2">
    <name type="scientific">Vairimorpha apis BRL 01</name>
    <dbReference type="NCBI Taxonomy" id="1037528"/>
    <lineage>
        <taxon>Eukaryota</taxon>
        <taxon>Fungi</taxon>
        <taxon>Fungi incertae sedis</taxon>
        <taxon>Microsporidia</taxon>
        <taxon>Nosematidae</taxon>
        <taxon>Vairimorpha</taxon>
    </lineage>
</organism>
<evidence type="ECO:0000313" key="1">
    <source>
        <dbReference type="EMBL" id="EQB61018.1"/>
    </source>
</evidence>
<proteinExistence type="predicted"/>